<evidence type="ECO:0000313" key="7">
    <source>
        <dbReference type="EMBL" id="EIJ38730.1"/>
    </source>
</evidence>
<dbReference type="Pfam" id="PF02630">
    <property type="entry name" value="SCO1-SenC"/>
    <property type="match status" value="1"/>
</dbReference>
<dbReference type="GO" id="GO:0046872">
    <property type="term" value="F:metal ion binding"/>
    <property type="evidence" value="ECO:0007669"/>
    <property type="project" value="UniProtKB-KW"/>
</dbReference>
<dbReference type="Gene3D" id="3.40.30.10">
    <property type="entry name" value="Glutaredoxin"/>
    <property type="match status" value="1"/>
</dbReference>
<protein>
    <submittedName>
        <fullName evidence="7">Uncharacterized protein SCO1/SenC/PrrC, involved in biogenesis of respiratory and photosynthetic systems</fullName>
    </submittedName>
</protein>
<name>U5FCE4_9FLAO</name>
<evidence type="ECO:0000256" key="4">
    <source>
        <dbReference type="PIRSR" id="PIRSR603782-2"/>
    </source>
</evidence>
<gene>
    <name evidence="7" type="ORF">JoomaDRAFT_1723</name>
</gene>
<keyword evidence="4" id="KW-1015">Disulfide bond</keyword>
<evidence type="ECO:0000256" key="1">
    <source>
        <dbReference type="ARBA" id="ARBA00010996"/>
    </source>
</evidence>
<dbReference type="SUPFAM" id="SSF52833">
    <property type="entry name" value="Thioredoxin-like"/>
    <property type="match status" value="1"/>
</dbReference>
<evidence type="ECO:0000259" key="6">
    <source>
        <dbReference type="PROSITE" id="PS51352"/>
    </source>
</evidence>
<dbReference type="PANTHER" id="PTHR12151:SF25">
    <property type="entry name" value="LINALOOL DEHYDRATASE_ISOMERASE DOMAIN-CONTAINING PROTEIN"/>
    <property type="match status" value="1"/>
</dbReference>
<evidence type="ECO:0000256" key="5">
    <source>
        <dbReference type="SAM" id="Phobius"/>
    </source>
</evidence>
<keyword evidence="2 3" id="KW-0186">Copper</keyword>
<sequence>MKNKSYIVVGFVILVFGIIFIPKIIDRVKSGTVVDMDRHAIGEKKLEADDLLKMGKVPGFEFVDQHGNTITNEDYKGKVYVVEFFFTTCPTICPVMTGNMVKIQNKFKRNEDFAVASFSINPEHDTPEVLLAYAKEYGITSPNWHLLTGDMEQVYELSNTGFNLYAGQNANVNGGFEHSGLFALIDRNGFIRSRADNFGNPIVYYDGTTDEGVKMIEQDIATLLNK</sequence>
<evidence type="ECO:0000256" key="2">
    <source>
        <dbReference type="ARBA" id="ARBA00023008"/>
    </source>
</evidence>
<feature type="binding site" evidence="3">
    <location>
        <position position="178"/>
    </location>
    <ligand>
        <name>Cu cation</name>
        <dbReference type="ChEBI" id="CHEBI:23378"/>
    </ligand>
</feature>
<dbReference type="InterPro" id="IPR036249">
    <property type="entry name" value="Thioredoxin-like_sf"/>
</dbReference>
<dbReference type="InterPro" id="IPR013766">
    <property type="entry name" value="Thioredoxin_domain"/>
</dbReference>
<feature type="binding site" evidence="3">
    <location>
        <position position="89"/>
    </location>
    <ligand>
        <name>Cu cation</name>
        <dbReference type="ChEBI" id="CHEBI:23378"/>
    </ligand>
</feature>
<dbReference type="HOGENOM" id="CLU_050131_2_0_10"/>
<dbReference type="PANTHER" id="PTHR12151">
    <property type="entry name" value="ELECTRON TRANSPORT PROTIN SCO1/SENC FAMILY MEMBER"/>
    <property type="match status" value="1"/>
</dbReference>
<evidence type="ECO:0000256" key="3">
    <source>
        <dbReference type="PIRSR" id="PIRSR603782-1"/>
    </source>
</evidence>
<dbReference type="AlphaFoldDB" id="U5FCE4"/>
<dbReference type="eggNOG" id="COG1999">
    <property type="taxonomic scope" value="Bacteria"/>
</dbReference>
<keyword evidence="5" id="KW-0812">Transmembrane</keyword>
<keyword evidence="5" id="KW-0472">Membrane</keyword>
<dbReference type="STRING" id="926559.JoomaDRAFT_1723"/>
<dbReference type="OrthoDB" id="9811998at2"/>
<proteinExistence type="inferred from homology"/>
<dbReference type="RefSeq" id="WP_008611993.1">
    <property type="nucleotide sequence ID" value="NZ_JH651379.1"/>
</dbReference>
<comment type="similarity">
    <text evidence="1">Belongs to the SCO1/2 family.</text>
</comment>
<feature type="transmembrane region" description="Helical" evidence="5">
    <location>
        <begin position="6"/>
        <end position="25"/>
    </location>
</feature>
<dbReference type="PROSITE" id="PS51352">
    <property type="entry name" value="THIOREDOXIN_2"/>
    <property type="match status" value="1"/>
</dbReference>
<organism evidence="7 8">
    <name type="scientific">Galbibacter orientalis DSM 19592</name>
    <dbReference type="NCBI Taxonomy" id="926559"/>
    <lineage>
        <taxon>Bacteria</taxon>
        <taxon>Pseudomonadati</taxon>
        <taxon>Bacteroidota</taxon>
        <taxon>Flavobacteriia</taxon>
        <taxon>Flavobacteriales</taxon>
        <taxon>Flavobacteriaceae</taxon>
        <taxon>Galbibacter</taxon>
    </lineage>
</organism>
<dbReference type="CDD" id="cd02968">
    <property type="entry name" value="SCO"/>
    <property type="match status" value="1"/>
</dbReference>
<feature type="binding site" evidence="3">
    <location>
        <position position="93"/>
    </location>
    <ligand>
        <name>Cu cation</name>
        <dbReference type="ChEBI" id="CHEBI:23378"/>
    </ligand>
</feature>
<keyword evidence="8" id="KW-1185">Reference proteome</keyword>
<feature type="domain" description="Thioredoxin" evidence="6">
    <location>
        <begin position="51"/>
        <end position="221"/>
    </location>
</feature>
<accession>U5FCE4</accession>
<reference evidence="7 8" key="1">
    <citation type="submission" date="2012-02" db="EMBL/GenBank/DDBJ databases">
        <title>Improved High-Quality Draft genome of Joostella marina DSM 19592.</title>
        <authorList>
            <consortium name="US DOE Joint Genome Institute (JGI-PGF)"/>
            <person name="Lucas S."/>
            <person name="Copeland A."/>
            <person name="Lapidus A."/>
            <person name="Bruce D."/>
            <person name="Goodwin L."/>
            <person name="Pitluck S."/>
            <person name="Peters L."/>
            <person name="Chertkov O."/>
            <person name="Ovchinnikova G."/>
            <person name="Kyrpides N."/>
            <person name="Mavromatis K."/>
            <person name="Detter J.C."/>
            <person name="Han C."/>
            <person name="Land M."/>
            <person name="Hauser L."/>
            <person name="Markowitz V."/>
            <person name="Cheng J.-F."/>
            <person name="Hugenholtz P."/>
            <person name="Woyke T."/>
            <person name="Wu D."/>
            <person name="Tindall B."/>
            <person name="Brambilla E."/>
            <person name="Klenk H.-P."/>
            <person name="Eisen J.A."/>
        </authorList>
    </citation>
    <scope>NUCLEOTIDE SEQUENCE [LARGE SCALE GENOMIC DNA]</scope>
    <source>
        <strain evidence="7 8">DSM 19592</strain>
    </source>
</reference>
<keyword evidence="5" id="KW-1133">Transmembrane helix</keyword>
<dbReference type="Proteomes" id="UP000004690">
    <property type="component" value="Unassembled WGS sequence"/>
</dbReference>
<keyword evidence="3" id="KW-0479">Metal-binding</keyword>
<evidence type="ECO:0000313" key="8">
    <source>
        <dbReference type="Proteomes" id="UP000004690"/>
    </source>
</evidence>
<feature type="disulfide bond" description="Redox-active" evidence="4">
    <location>
        <begin position="89"/>
        <end position="93"/>
    </location>
</feature>
<dbReference type="InterPro" id="IPR003782">
    <property type="entry name" value="SCO1/SenC"/>
</dbReference>
<dbReference type="EMBL" id="JH651379">
    <property type="protein sequence ID" value="EIJ38730.1"/>
    <property type="molecule type" value="Genomic_DNA"/>
</dbReference>